<dbReference type="EMBL" id="JBFPER010000001">
    <property type="protein sequence ID" value="MEX0380450.1"/>
    <property type="molecule type" value="Genomic_DNA"/>
</dbReference>
<keyword evidence="4" id="KW-1185">Reference proteome</keyword>
<keyword evidence="1" id="KW-0472">Membrane</keyword>
<comment type="caution">
    <text evidence="3">The sequence shown here is derived from an EMBL/GenBank/DDBJ whole genome shotgun (WGS) entry which is preliminary data.</text>
</comment>
<evidence type="ECO:0000313" key="3">
    <source>
        <dbReference type="EMBL" id="MEX0380450.1"/>
    </source>
</evidence>
<evidence type="ECO:0000313" key="4">
    <source>
        <dbReference type="Proteomes" id="UP001556617"/>
    </source>
</evidence>
<organism evidence="3 4">
    <name type="scientific">Leuconostoc aquikimchii</name>
    <dbReference type="NCBI Taxonomy" id="3236804"/>
    <lineage>
        <taxon>Bacteria</taxon>
        <taxon>Bacillati</taxon>
        <taxon>Bacillota</taxon>
        <taxon>Bacilli</taxon>
        <taxon>Lactobacillales</taxon>
        <taxon>Lactobacillaceae</taxon>
        <taxon>Leuconostoc</taxon>
    </lineage>
</organism>
<reference evidence="3 4" key="1">
    <citation type="submission" date="2024-07" db="EMBL/GenBank/DDBJ databases">
        <authorList>
            <person name="Yun M."/>
        </authorList>
    </citation>
    <scope>NUCLEOTIDE SEQUENCE [LARGE SCALE GENOMIC DNA]</scope>
    <source>
        <strain evidence="3 4">MS01</strain>
    </source>
</reference>
<accession>A0ABV3S207</accession>
<sequence>MDKLVKVGIGSFVTLVIVVISGFWFFEKIDNGNVGIRYSMSGGVRKQSLSQGVHFVGLDKVTQYPIRTQTTTEKVGLATEDGKKTDVKLTYNFHVDPTKAVSVYRKFGSANIETIEKGWLSQKLQKAGRDTLAKHTLLEVTGSDAGKVQADILNSFQKEVENQGFIVEDLSFGVPAIDQQTQKSIDDLIRAGQDNKKAELEAKTQKTKAEGDASAKVVSAEADAKTKQIAAQAEADANKKINDSVTQTTIDYMIAQARKDKGWVTVQGNGGVIVDKDK</sequence>
<dbReference type="RefSeq" id="WP_367973855.1">
    <property type="nucleotide sequence ID" value="NZ_JBFPEQ010000001.1"/>
</dbReference>
<evidence type="ECO:0000256" key="1">
    <source>
        <dbReference type="SAM" id="Phobius"/>
    </source>
</evidence>
<dbReference type="CDD" id="cd03401">
    <property type="entry name" value="SPFH_prohibitin"/>
    <property type="match status" value="1"/>
</dbReference>
<dbReference type="Gene3D" id="3.30.479.30">
    <property type="entry name" value="Band 7 domain"/>
    <property type="match status" value="1"/>
</dbReference>
<dbReference type="InterPro" id="IPR036013">
    <property type="entry name" value="Band_7/SPFH_dom_sf"/>
</dbReference>
<gene>
    <name evidence="3" type="ORF">AB3K24_03680</name>
</gene>
<evidence type="ECO:0000259" key="2">
    <source>
        <dbReference type="Pfam" id="PF01145"/>
    </source>
</evidence>
<dbReference type="SUPFAM" id="SSF117892">
    <property type="entry name" value="Band 7/SPFH domain"/>
    <property type="match status" value="1"/>
</dbReference>
<dbReference type="Pfam" id="PF01145">
    <property type="entry name" value="Band_7"/>
    <property type="match status" value="1"/>
</dbReference>
<dbReference type="PANTHER" id="PTHR42911">
    <property type="entry name" value="MODULATOR OF FTSH PROTEASE HFLC"/>
    <property type="match status" value="1"/>
</dbReference>
<protein>
    <submittedName>
        <fullName evidence="3">Prohibitin family protein</fullName>
    </submittedName>
</protein>
<dbReference type="InterPro" id="IPR001107">
    <property type="entry name" value="Band_7"/>
</dbReference>
<name>A0ABV3S207_9LACO</name>
<dbReference type="Proteomes" id="UP001556617">
    <property type="component" value="Unassembled WGS sequence"/>
</dbReference>
<keyword evidence="1" id="KW-1133">Transmembrane helix</keyword>
<proteinExistence type="predicted"/>
<keyword evidence="1" id="KW-0812">Transmembrane</keyword>
<dbReference type="PANTHER" id="PTHR42911:SF2">
    <property type="entry name" value="PROHIBITIN FAMILY PROTEIN"/>
    <property type="match status" value="1"/>
</dbReference>
<feature type="domain" description="Band 7" evidence="2">
    <location>
        <begin position="28"/>
        <end position="206"/>
    </location>
</feature>
<feature type="transmembrane region" description="Helical" evidence="1">
    <location>
        <begin position="7"/>
        <end position="26"/>
    </location>
</feature>
<dbReference type="InterPro" id="IPR000163">
    <property type="entry name" value="Prohibitin"/>
</dbReference>